<dbReference type="EC" id="2.7.6.2" evidence="7"/>
<dbReference type="GO" id="GO:0030975">
    <property type="term" value="F:thiamine binding"/>
    <property type="evidence" value="ECO:0007669"/>
    <property type="project" value="UniProtKB-UniRule"/>
</dbReference>
<dbReference type="GO" id="GO:0009229">
    <property type="term" value="P:thiamine diphosphate biosynthetic process"/>
    <property type="evidence" value="ECO:0007669"/>
    <property type="project" value="UniProtKB-UniRule"/>
</dbReference>
<dbReference type="InterPro" id="IPR007373">
    <property type="entry name" value="Thiamin_PyroPKinase_B1-bd"/>
</dbReference>
<evidence type="ECO:0000259" key="8">
    <source>
        <dbReference type="SMART" id="SM00983"/>
    </source>
</evidence>
<dbReference type="InterPro" id="IPR036759">
    <property type="entry name" value="TPK_catalytic_sf"/>
</dbReference>
<dbReference type="InterPro" id="IPR036371">
    <property type="entry name" value="TPK_B1-bd_sf"/>
</dbReference>
<dbReference type="GO" id="GO:0004788">
    <property type="term" value="F:thiamine diphosphokinase activity"/>
    <property type="evidence" value="ECO:0007669"/>
    <property type="project" value="UniProtKB-UniRule"/>
</dbReference>
<keyword evidence="6 7" id="KW-0067">ATP-binding</keyword>
<evidence type="ECO:0000256" key="2">
    <source>
        <dbReference type="ARBA" id="ARBA00006785"/>
    </source>
</evidence>
<dbReference type="PIRSF" id="PIRSF031057">
    <property type="entry name" value="Thiamin_pyrophosphokinase"/>
    <property type="match status" value="1"/>
</dbReference>
<dbReference type="EMBL" id="JAKELL010000013">
    <property type="protein sequence ID" value="KAH8994880.1"/>
    <property type="molecule type" value="Genomic_DNA"/>
</dbReference>
<accession>A0AAD4LL20</accession>
<dbReference type="Pfam" id="PF04265">
    <property type="entry name" value="TPK_B1_binding"/>
    <property type="match status" value="1"/>
</dbReference>
<dbReference type="Pfam" id="PF04263">
    <property type="entry name" value="TPK_catalytic"/>
    <property type="match status" value="1"/>
</dbReference>
<dbReference type="InterPro" id="IPR016966">
    <property type="entry name" value="Thiamin_pyrophosphokinase_euk"/>
</dbReference>
<dbReference type="Gene3D" id="3.40.50.10240">
    <property type="entry name" value="Thiamin pyrophosphokinase, catalytic domain"/>
    <property type="match status" value="1"/>
</dbReference>
<evidence type="ECO:0000256" key="6">
    <source>
        <dbReference type="ARBA" id="ARBA00022840"/>
    </source>
</evidence>
<dbReference type="InterPro" id="IPR007371">
    <property type="entry name" value="TPK_catalytic"/>
</dbReference>
<evidence type="ECO:0000256" key="3">
    <source>
        <dbReference type="ARBA" id="ARBA00022679"/>
    </source>
</evidence>
<name>A0AAD4LL20_9AGAM</name>
<keyword evidence="4 7" id="KW-0547">Nucleotide-binding</keyword>
<evidence type="ECO:0000313" key="10">
    <source>
        <dbReference type="Proteomes" id="UP001201163"/>
    </source>
</evidence>
<evidence type="ECO:0000313" key="9">
    <source>
        <dbReference type="EMBL" id="KAH8994880.1"/>
    </source>
</evidence>
<proteinExistence type="inferred from homology"/>
<comment type="similarity">
    <text evidence="2 7">Belongs to the thiamine pyrophosphokinase family.</text>
</comment>
<dbReference type="CDD" id="cd07995">
    <property type="entry name" value="TPK"/>
    <property type="match status" value="1"/>
</dbReference>
<dbReference type="SMART" id="SM00983">
    <property type="entry name" value="TPK_B1_binding"/>
    <property type="match status" value="1"/>
</dbReference>
<evidence type="ECO:0000256" key="4">
    <source>
        <dbReference type="ARBA" id="ARBA00022741"/>
    </source>
</evidence>
<sequence length="276" mass="30827">MSSSFYWSLPFLQPAPSGEAPRTKVALIVLNQPFSKPLLHRLWHASDWRCCADGGANRLHDLLSGADDRPTSYVARLLAWFIQSRRTEADEYLPDLLKGDLDSLRDDVKQFYEARGVPVVKDGDQYSTDLAKCVRSLEEKEQSDGVDTPYDVVLLGSLSGRLDHIIHVLASLHKLRQSGRRIFAVTDDNVGWVLDEGKHHISIDHSILGPTCGLLPVGVDSTVLTTTGLRWNLTNETSGFGGLISTSNHLVPEEDTVFVETSRPIWWVAELRRENL</sequence>
<keyword evidence="5 7" id="KW-0418">Kinase</keyword>
<dbReference type="GO" id="GO:0005524">
    <property type="term" value="F:ATP binding"/>
    <property type="evidence" value="ECO:0007669"/>
    <property type="project" value="UniProtKB-UniRule"/>
</dbReference>
<dbReference type="PANTHER" id="PTHR13622">
    <property type="entry name" value="THIAMIN PYROPHOSPHOKINASE"/>
    <property type="match status" value="1"/>
</dbReference>
<dbReference type="SUPFAM" id="SSF63862">
    <property type="entry name" value="Thiamin pyrophosphokinase, substrate-binding domain"/>
    <property type="match status" value="1"/>
</dbReference>
<dbReference type="NCBIfam" id="TIGR01378">
    <property type="entry name" value="thi_PPkinase"/>
    <property type="match status" value="1"/>
</dbReference>
<evidence type="ECO:0000256" key="7">
    <source>
        <dbReference type="PIRNR" id="PIRNR031057"/>
    </source>
</evidence>
<organism evidence="9 10">
    <name type="scientific">Lactarius akahatsu</name>
    <dbReference type="NCBI Taxonomy" id="416441"/>
    <lineage>
        <taxon>Eukaryota</taxon>
        <taxon>Fungi</taxon>
        <taxon>Dikarya</taxon>
        <taxon>Basidiomycota</taxon>
        <taxon>Agaricomycotina</taxon>
        <taxon>Agaricomycetes</taxon>
        <taxon>Russulales</taxon>
        <taxon>Russulaceae</taxon>
        <taxon>Lactarius</taxon>
    </lineage>
</organism>
<dbReference type="AlphaFoldDB" id="A0AAD4LL20"/>
<dbReference type="GO" id="GO:0016301">
    <property type="term" value="F:kinase activity"/>
    <property type="evidence" value="ECO:0007669"/>
    <property type="project" value="UniProtKB-UniRule"/>
</dbReference>
<dbReference type="FunFam" id="2.60.120.320:FF:000001">
    <property type="entry name" value="Thiamine pyrophosphokinase"/>
    <property type="match status" value="1"/>
</dbReference>
<dbReference type="SUPFAM" id="SSF63999">
    <property type="entry name" value="Thiamin pyrophosphokinase, catalytic domain"/>
    <property type="match status" value="1"/>
</dbReference>
<reference evidence="9" key="1">
    <citation type="submission" date="2022-01" db="EMBL/GenBank/DDBJ databases">
        <title>Comparative genomics reveals a dynamic genome evolution in the ectomycorrhizal milk-cap (Lactarius) mushrooms.</title>
        <authorList>
            <consortium name="DOE Joint Genome Institute"/>
            <person name="Lebreton A."/>
            <person name="Tang N."/>
            <person name="Kuo A."/>
            <person name="LaButti K."/>
            <person name="Drula E."/>
            <person name="Barry K."/>
            <person name="Clum A."/>
            <person name="Lipzen A."/>
            <person name="Mousain D."/>
            <person name="Ng V."/>
            <person name="Wang R."/>
            <person name="Wang X."/>
            <person name="Dai Y."/>
            <person name="Henrissat B."/>
            <person name="Grigoriev I.V."/>
            <person name="Guerin-Laguette A."/>
            <person name="Yu F."/>
            <person name="Martin F.M."/>
        </authorList>
    </citation>
    <scope>NUCLEOTIDE SEQUENCE</scope>
    <source>
        <strain evidence="9">QP</strain>
    </source>
</reference>
<gene>
    <name evidence="9" type="ORF">EDB92DRAFT_237943</name>
</gene>
<dbReference type="PANTHER" id="PTHR13622:SF8">
    <property type="entry name" value="THIAMIN PYROPHOSPHOKINASE 1"/>
    <property type="match status" value="1"/>
</dbReference>
<dbReference type="GO" id="GO:0006772">
    <property type="term" value="P:thiamine metabolic process"/>
    <property type="evidence" value="ECO:0007669"/>
    <property type="project" value="InterPro"/>
</dbReference>
<comment type="catalytic activity">
    <reaction evidence="7">
        <text>thiamine + ATP = thiamine diphosphate + AMP + H(+)</text>
        <dbReference type="Rhea" id="RHEA:11576"/>
        <dbReference type="ChEBI" id="CHEBI:15378"/>
        <dbReference type="ChEBI" id="CHEBI:18385"/>
        <dbReference type="ChEBI" id="CHEBI:30616"/>
        <dbReference type="ChEBI" id="CHEBI:58937"/>
        <dbReference type="ChEBI" id="CHEBI:456215"/>
    </reaction>
</comment>
<dbReference type="Gene3D" id="2.60.120.320">
    <property type="entry name" value="Thiamin pyrophosphokinase, thiamin-binding domain"/>
    <property type="match status" value="1"/>
</dbReference>
<keyword evidence="3 7" id="KW-0808">Transferase</keyword>
<comment type="caution">
    <text evidence="9">The sequence shown here is derived from an EMBL/GenBank/DDBJ whole genome shotgun (WGS) entry which is preliminary data.</text>
</comment>
<feature type="domain" description="Thiamin pyrophosphokinase thiamin-binding" evidence="8">
    <location>
        <begin position="197"/>
        <end position="265"/>
    </location>
</feature>
<protein>
    <recommendedName>
        <fullName evidence="7">Thiamine pyrophosphokinase</fullName>
        <ecNumber evidence="7">2.7.6.2</ecNumber>
    </recommendedName>
</protein>
<evidence type="ECO:0000256" key="1">
    <source>
        <dbReference type="ARBA" id="ARBA00005078"/>
    </source>
</evidence>
<dbReference type="InterPro" id="IPR006282">
    <property type="entry name" value="Thi_PPkinase"/>
</dbReference>
<evidence type="ECO:0000256" key="5">
    <source>
        <dbReference type="ARBA" id="ARBA00022777"/>
    </source>
</evidence>
<dbReference type="Proteomes" id="UP001201163">
    <property type="component" value="Unassembled WGS sequence"/>
</dbReference>
<comment type="pathway">
    <text evidence="1 7">Cofactor biosynthesis; thiamine diphosphate biosynthesis; thiamine diphosphate from thiamine: step 1/1.</text>
</comment>
<keyword evidence="10" id="KW-1185">Reference proteome</keyword>